<dbReference type="Proteomes" id="UP001472677">
    <property type="component" value="Unassembled WGS sequence"/>
</dbReference>
<evidence type="ECO:0000313" key="1">
    <source>
        <dbReference type="EMBL" id="KAK8520774.1"/>
    </source>
</evidence>
<name>A0ABR2CPJ0_9ROSI</name>
<accession>A0ABR2CPJ0</accession>
<proteinExistence type="predicted"/>
<gene>
    <name evidence="1" type="ORF">V6N12_004702</name>
</gene>
<protein>
    <submittedName>
        <fullName evidence="1">Uncharacterized protein</fullName>
    </submittedName>
</protein>
<keyword evidence="2" id="KW-1185">Reference proteome</keyword>
<dbReference type="EMBL" id="JBBPBM010000048">
    <property type="protein sequence ID" value="KAK8520774.1"/>
    <property type="molecule type" value="Genomic_DNA"/>
</dbReference>
<evidence type="ECO:0000313" key="2">
    <source>
        <dbReference type="Proteomes" id="UP001472677"/>
    </source>
</evidence>
<sequence>MLSYEAQTTENSLVLVYDLDTLLCYGFMFGREMACKELRDLIESLSPRSFQLFFFFSPSMKHQIFDWYSSSRHDKDCSSDRHANPLASLPILCETICYLLV</sequence>
<organism evidence="1 2">
    <name type="scientific">Hibiscus sabdariffa</name>
    <name type="common">roselle</name>
    <dbReference type="NCBI Taxonomy" id="183260"/>
    <lineage>
        <taxon>Eukaryota</taxon>
        <taxon>Viridiplantae</taxon>
        <taxon>Streptophyta</taxon>
        <taxon>Embryophyta</taxon>
        <taxon>Tracheophyta</taxon>
        <taxon>Spermatophyta</taxon>
        <taxon>Magnoliopsida</taxon>
        <taxon>eudicotyledons</taxon>
        <taxon>Gunneridae</taxon>
        <taxon>Pentapetalae</taxon>
        <taxon>rosids</taxon>
        <taxon>malvids</taxon>
        <taxon>Malvales</taxon>
        <taxon>Malvaceae</taxon>
        <taxon>Malvoideae</taxon>
        <taxon>Hibiscus</taxon>
    </lineage>
</organism>
<reference evidence="1 2" key="1">
    <citation type="journal article" date="2024" name="G3 (Bethesda)">
        <title>Genome assembly of Hibiscus sabdariffa L. provides insights into metabolisms of medicinal natural products.</title>
        <authorList>
            <person name="Kim T."/>
        </authorList>
    </citation>
    <scope>NUCLEOTIDE SEQUENCE [LARGE SCALE GENOMIC DNA]</scope>
    <source>
        <strain evidence="1">TK-2024</strain>
        <tissue evidence="1">Old leaves</tissue>
    </source>
</reference>
<comment type="caution">
    <text evidence="1">The sequence shown here is derived from an EMBL/GenBank/DDBJ whole genome shotgun (WGS) entry which is preliminary data.</text>
</comment>